<dbReference type="EMBL" id="CP022521">
    <property type="protein sequence ID" value="ASO19758.1"/>
    <property type="molecule type" value="Genomic_DNA"/>
</dbReference>
<feature type="compositionally biased region" description="Low complexity" evidence="1">
    <location>
        <begin position="31"/>
        <end position="41"/>
    </location>
</feature>
<keyword evidence="3" id="KW-1185">Reference proteome</keyword>
<proteinExistence type="predicted"/>
<name>A0A221W1W3_9PSEU</name>
<accession>A0A221W1W3</accession>
<protein>
    <submittedName>
        <fullName evidence="2">Uncharacterized protein</fullName>
    </submittedName>
</protein>
<evidence type="ECO:0000256" key="1">
    <source>
        <dbReference type="SAM" id="MobiDB-lite"/>
    </source>
</evidence>
<feature type="compositionally biased region" description="Low complexity" evidence="1">
    <location>
        <begin position="76"/>
        <end position="91"/>
    </location>
</feature>
<evidence type="ECO:0000313" key="2">
    <source>
        <dbReference type="EMBL" id="ASO19758.1"/>
    </source>
</evidence>
<dbReference type="KEGG" id="ahg:AHOG_10575"/>
<dbReference type="AlphaFoldDB" id="A0A221W1W3"/>
<feature type="region of interest" description="Disordered" evidence="1">
    <location>
        <begin position="1"/>
        <end position="104"/>
    </location>
</feature>
<gene>
    <name evidence="2" type="ORF">AHOG_10575</name>
</gene>
<feature type="region of interest" description="Disordered" evidence="1">
    <location>
        <begin position="215"/>
        <end position="244"/>
    </location>
</feature>
<sequence length="244" mass="25945">MGAQQRHPGGCGGCECRAPLPMTRGDTPRFSASPSTTAATSKPGGSRSCERPHSADSAAQRGRGVRLRHTNSSTTSAATERSPRPRSSTSSGQCTRSPLVDSSPCPTCGTRWSGAVRRLRSPRSCASTNTPCGAVFDLSTRPGLPRHAAPGLVDVRARPESAALLIYRGRSLDHVCTLLGLSVRDPANESGQEETGHAESSQFRARVRRCTYGYSGCPREEKNFSQTRGEPVPDQRGAGLGLRR</sequence>
<evidence type="ECO:0000313" key="3">
    <source>
        <dbReference type="Proteomes" id="UP000204221"/>
    </source>
</evidence>
<organism evidence="2 3">
    <name type="scientific">Actinoalloteichus hoggarensis</name>
    <dbReference type="NCBI Taxonomy" id="1470176"/>
    <lineage>
        <taxon>Bacteria</taxon>
        <taxon>Bacillati</taxon>
        <taxon>Actinomycetota</taxon>
        <taxon>Actinomycetes</taxon>
        <taxon>Pseudonocardiales</taxon>
        <taxon>Pseudonocardiaceae</taxon>
        <taxon>Actinoalloteichus</taxon>
    </lineage>
</organism>
<reference evidence="2 3" key="1">
    <citation type="submission" date="2017-07" db="EMBL/GenBank/DDBJ databases">
        <title>Complete genome sequence of Actinoalloteichus hoggarensis DSM 45943, type strain of Actinoalloteichus hoggarensis.</title>
        <authorList>
            <person name="Ruckert C."/>
            <person name="Nouioui I."/>
            <person name="Willmese J."/>
            <person name="van Wezel G."/>
            <person name="Klenk H.-P."/>
            <person name="Kalinowski J."/>
            <person name="Zotchev S.B."/>
        </authorList>
    </citation>
    <scope>NUCLEOTIDE SEQUENCE [LARGE SCALE GENOMIC DNA]</scope>
    <source>
        <strain evidence="2 3">DSM 45943</strain>
    </source>
</reference>
<dbReference type="Proteomes" id="UP000204221">
    <property type="component" value="Chromosome"/>
</dbReference>